<dbReference type="InterPro" id="IPR013094">
    <property type="entry name" value="AB_hydrolase_3"/>
</dbReference>
<dbReference type="eggNOG" id="KOG1515">
    <property type="taxonomic scope" value="Eukaryota"/>
</dbReference>
<dbReference type="Gramene" id="OB07G22560.1">
    <property type="protein sequence ID" value="OB07G22560.1"/>
    <property type="gene ID" value="OB07G22560"/>
</dbReference>
<proteinExistence type="predicted"/>
<dbReference type="PANTHER" id="PTHR23024:SF398">
    <property type="entry name" value="OS07G0526600 PROTEIN"/>
    <property type="match status" value="1"/>
</dbReference>
<dbReference type="InterPro" id="IPR029058">
    <property type="entry name" value="AB_hydrolase_fold"/>
</dbReference>
<name>J3MLH4_ORYBR</name>
<protein>
    <recommendedName>
        <fullName evidence="1">Alpha/beta hydrolase fold-3 domain-containing protein</fullName>
    </recommendedName>
</protein>
<accession>J3MLH4</accession>
<sequence>MAAMNGHAASDVAVNLYPFIRKYTDGRVERLLTSTYVPASEDACRGGVATRDVVIDPGTGHPIPAAYDDAWAAFRWVESLSDPWLAEYGDRGRTFVAGDSAGGNIG</sequence>
<reference evidence="2" key="1">
    <citation type="journal article" date="2013" name="Nat. Commun.">
        <title>Whole-genome sequencing of Oryza brachyantha reveals mechanisms underlying Oryza genome evolution.</title>
        <authorList>
            <person name="Chen J."/>
            <person name="Huang Q."/>
            <person name="Gao D."/>
            <person name="Wang J."/>
            <person name="Lang Y."/>
            <person name="Liu T."/>
            <person name="Li B."/>
            <person name="Bai Z."/>
            <person name="Luis Goicoechea J."/>
            <person name="Liang C."/>
            <person name="Chen C."/>
            <person name="Zhang W."/>
            <person name="Sun S."/>
            <person name="Liao Y."/>
            <person name="Zhang X."/>
            <person name="Yang L."/>
            <person name="Song C."/>
            <person name="Wang M."/>
            <person name="Shi J."/>
            <person name="Liu G."/>
            <person name="Liu J."/>
            <person name="Zhou H."/>
            <person name="Zhou W."/>
            <person name="Yu Q."/>
            <person name="An N."/>
            <person name="Chen Y."/>
            <person name="Cai Q."/>
            <person name="Wang B."/>
            <person name="Liu B."/>
            <person name="Min J."/>
            <person name="Huang Y."/>
            <person name="Wu H."/>
            <person name="Li Z."/>
            <person name="Zhang Y."/>
            <person name="Yin Y."/>
            <person name="Song W."/>
            <person name="Jiang J."/>
            <person name="Jackson S.A."/>
            <person name="Wing R.A."/>
            <person name="Wang J."/>
            <person name="Chen M."/>
        </authorList>
    </citation>
    <scope>NUCLEOTIDE SEQUENCE [LARGE SCALE GENOMIC DNA]</scope>
    <source>
        <strain evidence="2">cv. IRGC 101232</strain>
    </source>
</reference>
<dbReference type="STRING" id="4533.J3MLH4"/>
<evidence type="ECO:0000313" key="2">
    <source>
        <dbReference type="EnsemblPlants" id="OB07G22560.1"/>
    </source>
</evidence>
<dbReference type="PANTHER" id="PTHR23024">
    <property type="entry name" value="ARYLACETAMIDE DEACETYLASE"/>
    <property type="match status" value="1"/>
</dbReference>
<organism evidence="2">
    <name type="scientific">Oryza brachyantha</name>
    <name type="common">malo sina</name>
    <dbReference type="NCBI Taxonomy" id="4533"/>
    <lineage>
        <taxon>Eukaryota</taxon>
        <taxon>Viridiplantae</taxon>
        <taxon>Streptophyta</taxon>
        <taxon>Embryophyta</taxon>
        <taxon>Tracheophyta</taxon>
        <taxon>Spermatophyta</taxon>
        <taxon>Magnoliopsida</taxon>
        <taxon>Liliopsida</taxon>
        <taxon>Poales</taxon>
        <taxon>Poaceae</taxon>
        <taxon>BOP clade</taxon>
        <taxon>Oryzoideae</taxon>
        <taxon>Oryzeae</taxon>
        <taxon>Oryzinae</taxon>
        <taxon>Oryza</taxon>
    </lineage>
</organism>
<keyword evidence="3" id="KW-1185">Reference proteome</keyword>
<reference evidence="2" key="2">
    <citation type="submission" date="2013-04" db="UniProtKB">
        <authorList>
            <consortium name="EnsemblPlants"/>
        </authorList>
    </citation>
    <scope>IDENTIFICATION</scope>
</reference>
<dbReference type="InterPro" id="IPR050466">
    <property type="entry name" value="Carboxylest/Gibb_receptor"/>
</dbReference>
<dbReference type="Proteomes" id="UP000006038">
    <property type="component" value="Chromosome 7"/>
</dbReference>
<dbReference type="Gene3D" id="3.40.50.1820">
    <property type="entry name" value="alpha/beta hydrolase"/>
    <property type="match status" value="1"/>
</dbReference>
<dbReference type="GO" id="GO:0016787">
    <property type="term" value="F:hydrolase activity"/>
    <property type="evidence" value="ECO:0007669"/>
    <property type="project" value="InterPro"/>
</dbReference>
<dbReference type="EnsemblPlants" id="OB07G22560.1">
    <property type="protein sequence ID" value="OB07G22560.1"/>
    <property type="gene ID" value="OB07G22560"/>
</dbReference>
<dbReference type="SUPFAM" id="SSF53474">
    <property type="entry name" value="alpha/beta-Hydrolases"/>
    <property type="match status" value="1"/>
</dbReference>
<evidence type="ECO:0000259" key="1">
    <source>
        <dbReference type="Pfam" id="PF07859"/>
    </source>
</evidence>
<dbReference type="HOGENOM" id="CLU_2227309_0_0_1"/>
<feature type="domain" description="Alpha/beta hydrolase fold-3" evidence="1">
    <location>
        <begin position="61"/>
        <end position="105"/>
    </location>
</feature>
<evidence type="ECO:0000313" key="3">
    <source>
        <dbReference type="Proteomes" id="UP000006038"/>
    </source>
</evidence>
<dbReference type="Pfam" id="PF07859">
    <property type="entry name" value="Abhydrolase_3"/>
    <property type="match status" value="1"/>
</dbReference>
<dbReference type="AlphaFoldDB" id="J3MLH4"/>